<evidence type="ECO:0000256" key="1">
    <source>
        <dbReference type="ARBA" id="ARBA00008102"/>
    </source>
</evidence>
<protein>
    <recommendedName>
        <fullName evidence="2">GMP phosphodiesterase delta subunit domain-containing protein</fullName>
    </recommendedName>
</protein>
<dbReference type="InterPro" id="IPR008015">
    <property type="entry name" value="PDED_dom"/>
</dbReference>
<keyword evidence="4" id="KW-1185">Reference proteome</keyword>
<comment type="caution">
    <text evidence="3">The sequence shown here is derived from an EMBL/GenBank/DDBJ whole genome shotgun (WGS) entry which is preliminary data.</text>
</comment>
<comment type="similarity">
    <text evidence="1">Belongs to the PDE6D/unc-119 family.</text>
</comment>
<dbReference type="Proteomes" id="UP001470230">
    <property type="component" value="Unassembled WGS sequence"/>
</dbReference>
<organism evidence="3 4">
    <name type="scientific">Tritrichomonas musculus</name>
    <dbReference type="NCBI Taxonomy" id="1915356"/>
    <lineage>
        <taxon>Eukaryota</taxon>
        <taxon>Metamonada</taxon>
        <taxon>Parabasalia</taxon>
        <taxon>Tritrichomonadida</taxon>
        <taxon>Tritrichomonadidae</taxon>
        <taxon>Tritrichomonas</taxon>
    </lineage>
</organism>
<evidence type="ECO:0000313" key="4">
    <source>
        <dbReference type="Proteomes" id="UP001470230"/>
    </source>
</evidence>
<dbReference type="InterPro" id="IPR014756">
    <property type="entry name" value="Ig_E-set"/>
</dbReference>
<evidence type="ECO:0000259" key="2">
    <source>
        <dbReference type="Pfam" id="PF05351"/>
    </source>
</evidence>
<dbReference type="Pfam" id="PF05351">
    <property type="entry name" value="GMP_PDE_delta"/>
    <property type="match status" value="1"/>
</dbReference>
<sequence>MAEYIQVSDKPEAKAILSGFKLISLTVKNAETGKKVWKSENWGPEVFTTVKDAHFPKSMLTFSGVGREIVFHTKQAIKDFRISQDIVVHGKKIEQWDYTFGFVMPDSENSWETIVQAAGEGKMLPAEFLSGNMYILTNFYSGNLLISRSVVRVFYD</sequence>
<feature type="domain" description="GMP phosphodiesterase delta subunit" evidence="2">
    <location>
        <begin position="15"/>
        <end position="155"/>
    </location>
</feature>
<proteinExistence type="inferred from homology"/>
<dbReference type="PANTHER" id="PTHR12976">
    <property type="entry name" value="RETINAL ROD RHODOPSIN-SENSITIVE CGMP 3',5'-CYCLIC PHOSPHODIESTERASE DELTA-SUBUNIT"/>
    <property type="match status" value="1"/>
</dbReference>
<accession>A0ABR2K246</accession>
<dbReference type="EMBL" id="JAPFFF010000008">
    <property type="protein sequence ID" value="KAK8884796.1"/>
    <property type="molecule type" value="Genomic_DNA"/>
</dbReference>
<dbReference type="SUPFAM" id="SSF81296">
    <property type="entry name" value="E set domains"/>
    <property type="match status" value="1"/>
</dbReference>
<evidence type="ECO:0000313" key="3">
    <source>
        <dbReference type="EMBL" id="KAK8884796.1"/>
    </source>
</evidence>
<reference evidence="3 4" key="1">
    <citation type="submission" date="2024-04" db="EMBL/GenBank/DDBJ databases">
        <title>Tritrichomonas musculus Genome.</title>
        <authorList>
            <person name="Alves-Ferreira E."/>
            <person name="Grigg M."/>
            <person name="Lorenzi H."/>
            <person name="Galac M."/>
        </authorList>
    </citation>
    <scope>NUCLEOTIDE SEQUENCE [LARGE SCALE GENOMIC DNA]</scope>
    <source>
        <strain evidence="3 4">EAF2021</strain>
    </source>
</reference>
<dbReference type="PANTHER" id="PTHR12976:SF0">
    <property type="entry name" value="RETINAL ROD RHODOPSIN-SENSITIVE CGMP 3',5'-CYCLIC PHOSPHODIESTERASE SUBUNIT DELTA"/>
    <property type="match status" value="1"/>
</dbReference>
<gene>
    <name evidence="3" type="ORF">M9Y10_043916</name>
</gene>
<dbReference type="InterPro" id="IPR037036">
    <property type="entry name" value="PDED_dom_sf"/>
</dbReference>
<dbReference type="Gene3D" id="2.70.50.40">
    <property type="entry name" value="GMP phosphodiesterase, delta subunit"/>
    <property type="match status" value="1"/>
</dbReference>
<name>A0ABR2K246_9EUKA</name>